<evidence type="ECO:0000313" key="2">
    <source>
        <dbReference type="Proteomes" id="UP001331761"/>
    </source>
</evidence>
<dbReference type="Proteomes" id="UP001331761">
    <property type="component" value="Unassembled WGS sequence"/>
</dbReference>
<keyword evidence="2" id="KW-1185">Reference proteome</keyword>
<feature type="non-terminal residue" evidence="1">
    <location>
        <position position="1"/>
    </location>
</feature>
<gene>
    <name evidence="1" type="ORF">GCK32_010801</name>
</gene>
<dbReference type="AlphaFoldDB" id="A0AAN8IMZ7"/>
<name>A0AAN8IMZ7_TRICO</name>
<protein>
    <submittedName>
        <fullName evidence="1">Uncharacterized protein</fullName>
    </submittedName>
</protein>
<feature type="non-terminal residue" evidence="1">
    <location>
        <position position="91"/>
    </location>
</feature>
<organism evidence="1 2">
    <name type="scientific">Trichostrongylus colubriformis</name>
    <name type="common">Black scour worm</name>
    <dbReference type="NCBI Taxonomy" id="6319"/>
    <lineage>
        <taxon>Eukaryota</taxon>
        <taxon>Metazoa</taxon>
        <taxon>Ecdysozoa</taxon>
        <taxon>Nematoda</taxon>
        <taxon>Chromadorea</taxon>
        <taxon>Rhabditida</taxon>
        <taxon>Rhabditina</taxon>
        <taxon>Rhabditomorpha</taxon>
        <taxon>Strongyloidea</taxon>
        <taxon>Trichostrongylidae</taxon>
        <taxon>Trichostrongylus</taxon>
    </lineage>
</organism>
<proteinExistence type="predicted"/>
<evidence type="ECO:0000313" key="1">
    <source>
        <dbReference type="EMBL" id="KAK5975317.1"/>
    </source>
</evidence>
<accession>A0AAN8IMZ7</accession>
<dbReference type="EMBL" id="WIXE01013175">
    <property type="protein sequence ID" value="KAK5975317.1"/>
    <property type="molecule type" value="Genomic_DNA"/>
</dbReference>
<reference evidence="1 2" key="1">
    <citation type="submission" date="2019-10" db="EMBL/GenBank/DDBJ databases">
        <title>Assembly and Annotation for the nematode Trichostrongylus colubriformis.</title>
        <authorList>
            <person name="Martin J."/>
        </authorList>
    </citation>
    <scope>NUCLEOTIDE SEQUENCE [LARGE SCALE GENOMIC DNA]</scope>
    <source>
        <strain evidence="1">G859</strain>
        <tissue evidence="1">Whole worm</tissue>
    </source>
</reference>
<sequence>SLNIGEGAEDSRKVTEHVYEVPPAIGEEVSDAKNPARNDIEVLTRVREAVTDEWTAIKDNYKDVKIISDVNSNVKKETTIKSSTQEDFSWR</sequence>
<comment type="caution">
    <text evidence="1">The sequence shown here is derived from an EMBL/GenBank/DDBJ whole genome shotgun (WGS) entry which is preliminary data.</text>
</comment>